<gene>
    <name evidence="1" type="ORF">R9Z33_14100</name>
</gene>
<accession>A0ABZ0PC10</accession>
<proteinExistence type="predicted"/>
<dbReference type="RefSeq" id="WP_318647214.1">
    <property type="nucleotide sequence ID" value="NZ_CP137852.1"/>
</dbReference>
<dbReference type="Proteomes" id="UP001305521">
    <property type="component" value="Chromosome"/>
</dbReference>
<sequence>MNMTPEYASGHYGNPTRTVAISAPLDLRLVTDRNSFTLRVPYLSVNGPSNFVPRIGEVGEGSDPRGSGTTRGLGDVRLTATHALLQAGDTIWEPYLGLAAQLRVPTAVPAGLGSGQVETFLRADFGANISETLAFDISIGRRFVPFPIRGGGGADYWTFFGSLALDVTDDWTIGVSMDAQNRVPEANRPVLEAGLFVEYSLTPDLTLGAFAWRGFTTESVDYSFGLRFSYRVPVRGGRLAP</sequence>
<organism evidence="1 2">
    <name type="scientific">Sediminicoccus rosea</name>
    <dbReference type="NCBI Taxonomy" id="1225128"/>
    <lineage>
        <taxon>Bacteria</taxon>
        <taxon>Pseudomonadati</taxon>
        <taxon>Pseudomonadota</taxon>
        <taxon>Alphaproteobacteria</taxon>
        <taxon>Acetobacterales</taxon>
        <taxon>Roseomonadaceae</taxon>
        <taxon>Sediminicoccus</taxon>
    </lineage>
</organism>
<protein>
    <recommendedName>
        <fullName evidence="3">MetA-pathway of phenol degradation</fullName>
    </recommendedName>
</protein>
<dbReference type="EMBL" id="CP137852">
    <property type="protein sequence ID" value="WPB83238.1"/>
    <property type="molecule type" value="Genomic_DNA"/>
</dbReference>
<name>A0ABZ0PC10_9PROT</name>
<keyword evidence="2" id="KW-1185">Reference proteome</keyword>
<evidence type="ECO:0008006" key="3">
    <source>
        <dbReference type="Google" id="ProtNLM"/>
    </source>
</evidence>
<evidence type="ECO:0000313" key="1">
    <source>
        <dbReference type="EMBL" id="WPB83238.1"/>
    </source>
</evidence>
<dbReference type="SUPFAM" id="SSF56935">
    <property type="entry name" value="Porins"/>
    <property type="match status" value="1"/>
</dbReference>
<evidence type="ECO:0000313" key="2">
    <source>
        <dbReference type="Proteomes" id="UP001305521"/>
    </source>
</evidence>
<reference evidence="1 2" key="1">
    <citation type="submission" date="2023-11" db="EMBL/GenBank/DDBJ databases">
        <title>Arctic aerobic anoxygenic photoheterotroph Sediminicoccus rosea KRV36 adapts its photosynthesis to long days of polar summer.</title>
        <authorList>
            <person name="Tomasch J."/>
            <person name="Kopejtka K."/>
            <person name="Bily T."/>
            <person name="Gardiner A.T."/>
            <person name="Gardian Z."/>
            <person name="Shivaramu S."/>
            <person name="Koblizek M."/>
            <person name="Engelhardt F."/>
            <person name="Kaftan D."/>
        </authorList>
    </citation>
    <scope>NUCLEOTIDE SEQUENCE [LARGE SCALE GENOMIC DNA]</scope>
    <source>
        <strain evidence="1 2">R-30</strain>
    </source>
</reference>